<dbReference type="Proteomes" id="UP000288669">
    <property type="component" value="Unassembled WGS sequence"/>
</dbReference>
<keyword evidence="4" id="KW-1185">Reference proteome</keyword>
<feature type="transmembrane region" description="Helical" evidence="1">
    <location>
        <begin position="64"/>
        <end position="81"/>
    </location>
</feature>
<feature type="transmembrane region" description="Helical" evidence="1">
    <location>
        <begin position="88"/>
        <end position="105"/>
    </location>
</feature>
<reference evidence="3 4" key="1">
    <citation type="submission" date="2017-05" db="EMBL/GenBank/DDBJ databases">
        <title>Vagococcus spp. assemblies.</title>
        <authorList>
            <person name="Gulvik C.A."/>
        </authorList>
    </citation>
    <scope>NUCLEOTIDE SEQUENCE [LARGE SCALE GENOMIC DNA]</scope>
    <source>
        <strain evidence="3 4">DSM 24756</strain>
    </source>
</reference>
<proteinExistence type="predicted"/>
<comment type="caution">
    <text evidence="3">The sequence shown here is derived from an EMBL/GenBank/DDBJ whole genome shotgun (WGS) entry which is preliminary data.</text>
</comment>
<dbReference type="AlphaFoldDB" id="A0A430AHM6"/>
<evidence type="ECO:0000313" key="4">
    <source>
        <dbReference type="Proteomes" id="UP000288669"/>
    </source>
</evidence>
<name>A0A430AHM6_9ENTE</name>
<evidence type="ECO:0000256" key="1">
    <source>
        <dbReference type="SAM" id="Phobius"/>
    </source>
</evidence>
<evidence type="ECO:0000313" key="3">
    <source>
        <dbReference type="EMBL" id="RSU07411.1"/>
    </source>
</evidence>
<dbReference type="NCBIfam" id="NF037970">
    <property type="entry name" value="vanZ_1"/>
    <property type="match status" value="1"/>
</dbReference>
<dbReference type="EMBL" id="NGJZ01000002">
    <property type="protein sequence ID" value="RSU07411.1"/>
    <property type="molecule type" value="Genomic_DNA"/>
</dbReference>
<keyword evidence="1" id="KW-0812">Transmembrane</keyword>
<organism evidence="3 4">
    <name type="scientific">Vagococcus entomophilus</name>
    <dbReference type="NCBI Taxonomy" id="1160095"/>
    <lineage>
        <taxon>Bacteria</taxon>
        <taxon>Bacillati</taxon>
        <taxon>Bacillota</taxon>
        <taxon>Bacilli</taxon>
        <taxon>Lactobacillales</taxon>
        <taxon>Enterococcaceae</taxon>
        <taxon>Vagococcus</taxon>
    </lineage>
</organism>
<gene>
    <name evidence="3" type="ORF">CBF30_07245</name>
</gene>
<keyword evidence="1" id="KW-0472">Membrane</keyword>
<feature type="domain" description="VanZ-like" evidence="2">
    <location>
        <begin position="1"/>
        <end position="140"/>
    </location>
</feature>
<dbReference type="InterPro" id="IPR006976">
    <property type="entry name" value="VanZ-like"/>
</dbReference>
<dbReference type="PIRSF" id="PIRSF019083">
    <property type="entry name" value="UCP019083_VanZ"/>
    <property type="match status" value="1"/>
</dbReference>
<keyword evidence="1" id="KW-1133">Transmembrane helix</keyword>
<dbReference type="Pfam" id="PF04892">
    <property type="entry name" value="VanZ"/>
    <property type="match status" value="1"/>
</dbReference>
<sequence>MAILFWSSSKTYQEQTSVPFLEKTLSGQPAIGAFSNIRFQYADSEVSIAHLGYFKFVEFFIRKAAHFFTYFLMGGSWFLGLHPKIKNLGWSALVSWLAATGYAGLDEFHQMLTGGRSPLFQDVMLDSMGALTAVAFCVLLIALRRFRKGK</sequence>
<accession>A0A430AHM6</accession>
<feature type="transmembrane region" description="Helical" evidence="1">
    <location>
        <begin position="125"/>
        <end position="143"/>
    </location>
</feature>
<evidence type="ECO:0000259" key="2">
    <source>
        <dbReference type="Pfam" id="PF04892"/>
    </source>
</evidence>
<dbReference type="InterPro" id="IPR016747">
    <property type="entry name" value="Phosphotransbutyrylase"/>
</dbReference>
<protein>
    <recommendedName>
        <fullName evidence="2">VanZ-like domain-containing protein</fullName>
    </recommendedName>
</protein>